<reference evidence="4" key="1">
    <citation type="submission" date="2020-10" db="EMBL/GenBank/DDBJ databases">
        <title>Taxonomic study of unclassified bacteria belonging to the class Ktedonobacteria.</title>
        <authorList>
            <person name="Yabe S."/>
            <person name="Wang C.M."/>
            <person name="Zheng Y."/>
            <person name="Sakai Y."/>
            <person name="Cavaletti L."/>
            <person name="Monciardini P."/>
            <person name="Donadio S."/>
        </authorList>
    </citation>
    <scope>NUCLEOTIDE SEQUENCE</scope>
    <source>
        <strain evidence="4">SOSP1-1</strain>
    </source>
</reference>
<dbReference type="EMBL" id="BNJF01000001">
    <property type="protein sequence ID" value="GHO45194.1"/>
    <property type="molecule type" value="Genomic_DNA"/>
</dbReference>
<dbReference type="RefSeq" id="WP_220194542.1">
    <property type="nucleotide sequence ID" value="NZ_BNJF01000001.1"/>
</dbReference>
<feature type="domain" description="Phage tail tape measure protein" evidence="3">
    <location>
        <begin position="211"/>
        <end position="404"/>
    </location>
</feature>
<keyword evidence="2" id="KW-1133">Transmembrane helix</keyword>
<dbReference type="PANTHER" id="PTHR37813:SF1">
    <property type="entry name" value="FELS-2 PROPHAGE PROTEIN"/>
    <property type="match status" value="1"/>
</dbReference>
<dbReference type="Proteomes" id="UP000612362">
    <property type="component" value="Unassembled WGS sequence"/>
</dbReference>
<gene>
    <name evidence="4" type="ORF">KSX_33570</name>
</gene>
<protein>
    <recommendedName>
        <fullName evidence="3">Phage tail tape measure protein domain-containing protein</fullName>
    </recommendedName>
</protein>
<feature type="transmembrane region" description="Helical" evidence="2">
    <location>
        <begin position="541"/>
        <end position="563"/>
    </location>
</feature>
<keyword evidence="5" id="KW-1185">Reference proteome</keyword>
<dbReference type="Pfam" id="PF10145">
    <property type="entry name" value="PhageMin_Tail"/>
    <property type="match status" value="1"/>
</dbReference>
<sequence length="1002" mass="107309">MANNASIGLRVYLQDDVTSGLAKFSTSLMDTKDAVSQLIPQVMTFGDALLDLGEAVIGTTDILAKFRTTVAGIRTNMNNAEDSFTSMGEVAIGTGDILTDMGTKAIQASEDMQELGMTMIGTKDIANNLATAAKNAANSLQEESDTSKPAGDNAFALAMGLQQASQYMSEFGKTLDKTVLSSGDLEDAFIRAQIATKATGEDVQTLNEAIVNLSDQGMYSTQQVSEGFQQMGERGYDTAQIVKDGLGVAVMNLAEVTKSDMLTSADLLTTALRDFGASAKDGEKYASALTYAFFNGIPDVNGMISALQRVGPSASALHIPFEDVMSSLIYLSQHGMPDVSQAGTALNYMLAALSAPTGVAATTLKDLGVSMYDVKGHLKDLPTMVSDLFAALNKQSDSKAAEDLRSILNIRSGQAGKIMGNNTNIKSDLQQGAKDVKNAENADYMMSQVDKVRADFNQSLARLQSTWNSTWGMLLLPVVKWLTPILDGLNKLVSELNQANPQVKTFIAIFAGIMAVAFPIGAVLLGIVALVIFLGVSVASTVGIIFLVVIAVAAAVAAVIAWWGPISSFFVGLWNNIKAITASVIAWFQSAWSNVAAWFGGIWSGAQSATASVIAWFRSAWSGTVSWLSGIWRGVQGAWSSSMTAIGNVLKAVWGGISVALKVVMAAVVKTFMTPVTAMQWLYNHNYYVQGFVDSVVNFFKWLWQQTVIIWNGLIGFLTKTLPAALKVAFTATVNFLRTWLITPFLNLMNTIWGGVQTAWTATTNFFTKTLPPILKNAFTSITSFVNTWLVIPLKNLLGLLGGIAKSGWDAAVGAFNWFKGWVGSWAPGVLNSIRQSFANFGNFIHTWIVVPVQNLGGQMLQSGINLMRMMANGIASGAGWVYDQIANIAKGIWAKLGFHSPTKEGPLSDSDTYMPNMMRMFASGITQHAHLVHNAVNHVAGGIATGINTPTVARLNQLGTQSQQGQVTNIALNVDGKTVGTAVFNHLTGQMQLNGLNRAWR</sequence>
<organism evidence="4 5">
    <name type="scientific">Ktedonospora formicarum</name>
    <dbReference type="NCBI Taxonomy" id="2778364"/>
    <lineage>
        <taxon>Bacteria</taxon>
        <taxon>Bacillati</taxon>
        <taxon>Chloroflexota</taxon>
        <taxon>Ktedonobacteria</taxon>
        <taxon>Ktedonobacterales</taxon>
        <taxon>Ktedonobacteraceae</taxon>
        <taxon>Ktedonospora</taxon>
    </lineage>
</organism>
<evidence type="ECO:0000313" key="5">
    <source>
        <dbReference type="Proteomes" id="UP000612362"/>
    </source>
</evidence>
<keyword evidence="2" id="KW-0472">Membrane</keyword>
<evidence type="ECO:0000256" key="2">
    <source>
        <dbReference type="SAM" id="Phobius"/>
    </source>
</evidence>
<dbReference type="PANTHER" id="PTHR37813">
    <property type="entry name" value="FELS-2 PROPHAGE PROTEIN"/>
    <property type="match status" value="1"/>
</dbReference>
<evidence type="ECO:0000259" key="3">
    <source>
        <dbReference type="Pfam" id="PF10145"/>
    </source>
</evidence>
<keyword evidence="1" id="KW-1188">Viral release from host cell</keyword>
<evidence type="ECO:0000256" key="1">
    <source>
        <dbReference type="ARBA" id="ARBA00022612"/>
    </source>
</evidence>
<feature type="transmembrane region" description="Helical" evidence="2">
    <location>
        <begin position="652"/>
        <end position="673"/>
    </location>
</feature>
<dbReference type="InterPro" id="IPR010090">
    <property type="entry name" value="Phage_tape_meas"/>
</dbReference>
<dbReference type="AlphaFoldDB" id="A0A8J3HWR9"/>
<proteinExistence type="predicted"/>
<comment type="caution">
    <text evidence="4">The sequence shown here is derived from an EMBL/GenBank/DDBJ whole genome shotgun (WGS) entry which is preliminary data.</text>
</comment>
<feature type="transmembrane region" description="Helical" evidence="2">
    <location>
        <begin position="506"/>
        <end position="534"/>
    </location>
</feature>
<keyword evidence="2" id="KW-0812">Transmembrane</keyword>
<dbReference type="NCBIfam" id="TIGR01760">
    <property type="entry name" value="tape_meas_TP901"/>
    <property type="match status" value="1"/>
</dbReference>
<name>A0A8J3HWR9_9CHLR</name>
<evidence type="ECO:0000313" key="4">
    <source>
        <dbReference type="EMBL" id="GHO45194.1"/>
    </source>
</evidence>
<feature type="transmembrane region" description="Helical" evidence="2">
    <location>
        <begin position="595"/>
        <end position="617"/>
    </location>
</feature>
<accession>A0A8J3HWR9</accession>